<dbReference type="KEGG" id="mes:Meso_3320"/>
<evidence type="ECO:0000256" key="1">
    <source>
        <dbReference type="SAM" id="SignalP"/>
    </source>
</evidence>
<sequence length="107" mass="11044" precursor="true">MKKALRAGFGLAAIASVALFTGAQTATSQSNSNVCAPRDDLVSQLGDQFRESQKAVGLLGDQAVMEVFASDQGTWTILTTDTNGTSCIVAAGEGWDDNFATLVGEGV</sequence>
<name>Q11D34_CHESB</name>
<dbReference type="STRING" id="266779.Meso_3320"/>
<dbReference type="eggNOG" id="ENOG5033F92">
    <property type="taxonomic scope" value="Bacteria"/>
</dbReference>
<protein>
    <submittedName>
        <fullName evidence="2">Conserved hypothetical signal peptide protein</fullName>
    </submittedName>
</protein>
<proteinExistence type="predicted"/>
<gene>
    <name evidence="2" type="ordered locus">Meso_3320</name>
</gene>
<organism evidence="2">
    <name type="scientific">Chelativorans sp. (strain BNC1)</name>
    <dbReference type="NCBI Taxonomy" id="266779"/>
    <lineage>
        <taxon>Bacteria</taxon>
        <taxon>Pseudomonadati</taxon>
        <taxon>Pseudomonadota</taxon>
        <taxon>Alphaproteobacteria</taxon>
        <taxon>Hyphomicrobiales</taxon>
        <taxon>Phyllobacteriaceae</taxon>
        <taxon>Chelativorans</taxon>
    </lineage>
</organism>
<dbReference type="EMBL" id="CP000390">
    <property type="protein sequence ID" value="ABG64691.1"/>
    <property type="molecule type" value="Genomic_DNA"/>
</dbReference>
<dbReference type="HOGENOM" id="CLU_159341_0_0_5"/>
<keyword evidence="1" id="KW-0732">Signal</keyword>
<evidence type="ECO:0000313" key="2">
    <source>
        <dbReference type="EMBL" id="ABG64691.1"/>
    </source>
</evidence>
<dbReference type="AlphaFoldDB" id="Q11D34"/>
<feature type="signal peptide" evidence="1">
    <location>
        <begin position="1"/>
        <end position="25"/>
    </location>
</feature>
<feature type="chain" id="PRO_5004180193" evidence="1">
    <location>
        <begin position="26"/>
        <end position="107"/>
    </location>
</feature>
<accession>Q11D34</accession>
<dbReference type="OrthoDB" id="9810895at2"/>
<reference evidence="2" key="1">
    <citation type="submission" date="2006-06" db="EMBL/GenBank/DDBJ databases">
        <title>Complete sequence of chromosome of Chelativorans sp. BNC1.</title>
        <authorList>
            <consortium name="US DOE Joint Genome Institute"/>
            <person name="Copeland A."/>
            <person name="Lucas S."/>
            <person name="Lapidus A."/>
            <person name="Barry K."/>
            <person name="Detter J.C."/>
            <person name="Glavina del Rio T."/>
            <person name="Hammon N."/>
            <person name="Israni S."/>
            <person name="Dalin E."/>
            <person name="Tice H."/>
            <person name="Pitluck S."/>
            <person name="Chertkov O."/>
            <person name="Brettin T."/>
            <person name="Bruce D."/>
            <person name="Han C."/>
            <person name="Tapia R."/>
            <person name="Gilna P."/>
            <person name="Schmutz J."/>
            <person name="Larimer F."/>
            <person name="Land M."/>
            <person name="Hauser L."/>
            <person name="Kyrpides N."/>
            <person name="Mikhailova N."/>
            <person name="Richardson P."/>
        </authorList>
    </citation>
    <scope>NUCLEOTIDE SEQUENCE</scope>
    <source>
        <strain evidence="2">BNC1</strain>
    </source>
</reference>